<keyword evidence="1" id="KW-1133">Transmembrane helix</keyword>
<dbReference type="Proteomes" id="UP000321058">
    <property type="component" value="Unassembled WGS sequence"/>
</dbReference>
<keyword evidence="3" id="KW-1185">Reference proteome</keyword>
<dbReference type="EMBL" id="BKAJ01000032">
    <property type="protein sequence ID" value="GEP54875.1"/>
    <property type="molecule type" value="Genomic_DNA"/>
</dbReference>
<evidence type="ECO:0000313" key="3">
    <source>
        <dbReference type="Proteomes" id="UP000321058"/>
    </source>
</evidence>
<name>A0A512N7B6_9HYPH</name>
<dbReference type="AlphaFoldDB" id="A0A512N7B6"/>
<keyword evidence="1" id="KW-0812">Transmembrane</keyword>
<evidence type="ECO:0000256" key="1">
    <source>
        <dbReference type="SAM" id="Phobius"/>
    </source>
</evidence>
<gene>
    <name evidence="2" type="ORF">RSO01_20410</name>
</gene>
<keyword evidence="1" id="KW-0472">Membrane</keyword>
<accession>A0A512N7B6</accession>
<protein>
    <submittedName>
        <fullName evidence="2">Uncharacterized protein</fullName>
    </submittedName>
</protein>
<sequence>MARSSRGPRLATTWAAEQNSRPLPRIVRLGRPANDNVRQLRPLTLALYGTFAAAVALCALVHWQLI</sequence>
<comment type="caution">
    <text evidence="2">The sequence shown here is derived from an EMBL/GenBank/DDBJ whole genome shotgun (WGS) entry which is preliminary data.</text>
</comment>
<feature type="transmembrane region" description="Helical" evidence="1">
    <location>
        <begin position="45"/>
        <end position="65"/>
    </location>
</feature>
<dbReference type="RefSeq" id="WP_176605665.1">
    <property type="nucleotide sequence ID" value="NZ_BKAJ01000032.1"/>
</dbReference>
<evidence type="ECO:0000313" key="2">
    <source>
        <dbReference type="EMBL" id="GEP54875.1"/>
    </source>
</evidence>
<organism evidence="2 3">
    <name type="scientific">Reyranella soli</name>
    <dbReference type="NCBI Taxonomy" id="1230389"/>
    <lineage>
        <taxon>Bacteria</taxon>
        <taxon>Pseudomonadati</taxon>
        <taxon>Pseudomonadota</taxon>
        <taxon>Alphaproteobacteria</taxon>
        <taxon>Hyphomicrobiales</taxon>
        <taxon>Reyranellaceae</taxon>
        <taxon>Reyranella</taxon>
    </lineage>
</organism>
<proteinExistence type="predicted"/>
<reference evidence="2 3" key="1">
    <citation type="submission" date="2019-07" db="EMBL/GenBank/DDBJ databases">
        <title>Whole genome shotgun sequence of Reyranella soli NBRC 108950.</title>
        <authorList>
            <person name="Hosoyama A."/>
            <person name="Uohara A."/>
            <person name="Ohji S."/>
            <person name="Ichikawa N."/>
        </authorList>
    </citation>
    <scope>NUCLEOTIDE SEQUENCE [LARGE SCALE GENOMIC DNA]</scope>
    <source>
        <strain evidence="2 3">NBRC 108950</strain>
    </source>
</reference>